<comment type="caution">
    <text evidence="2">The sequence shown here is derived from an EMBL/GenBank/DDBJ whole genome shotgun (WGS) entry which is preliminary data.</text>
</comment>
<gene>
    <name evidence="2" type="ORF">C1704_02255</name>
</gene>
<proteinExistence type="predicted"/>
<evidence type="ECO:0000313" key="3">
    <source>
        <dbReference type="Proteomes" id="UP000238605"/>
    </source>
</evidence>
<dbReference type="AlphaFoldDB" id="A0A2S5SYK0"/>
<dbReference type="EMBL" id="PSNX01000002">
    <property type="protein sequence ID" value="PPE67708.1"/>
    <property type="molecule type" value="Genomic_DNA"/>
</dbReference>
<sequence length="64" mass="6895">MWRLDKAWNDPRVMAPKPTSRSHGIQGRPPASWAPSGGDVTIAATIASTRASTAKPNHMVLRMG</sequence>
<protein>
    <submittedName>
        <fullName evidence="2">Uncharacterized protein</fullName>
    </submittedName>
</protein>
<evidence type="ECO:0000256" key="1">
    <source>
        <dbReference type="SAM" id="MobiDB-lite"/>
    </source>
</evidence>
<name>A0A2S5SYK0_9BURK</name>
<evidence type="ECO:0000313" key="2">
    <source>
        <dbReference type="EMBL" id="PPE67708.1"/>
    </source>
</evidence>
<reference evidence="2 3" key="1">
    <citation type="submission" date="2018-02" db="EMBL/GenBank/DDBJ databases">
        <title>Reclassifiation of [Polyangium] brachysporum DSM 7029 as Guopingzhaonella breviflexa gen. nov., sp. nov., a member of the family Comamonadaceae.</title>
        <authorList>
            <person name="Tang B."/>
        </authorList>
    </citation>
    <scope>NUCLEOTIDE SEQUENCE [LARGE SCALE GENOMIC DNA]</scope>
    <source>
        <strain evidence="2 3">BCRC 80649</strain>
    </source>
</reference>
<keyword evidence="3" id="KW-1185">Reference proteome</keyword>
<feature type="region of interest" description="Disordered" evidence="1">
    <location>
        <begin position="1"/>
        <end position="37"/>
    </location>
</feature>
<accession>A0A2S5SYK0</accession>
<dbReference type="Proteomes" id="UP000238605">
    <property type="component" value="Unassembled WGS sequence"/>
</dbReference>
<organism evidence="2 3">
    <name type="scientific">Caldimonas caldifontis</name>
    <dbReference type="NCBI Taxonomy" id="1452508"/>
    <lineage>
        <taxon>Bacteria</taxon>
        <taxon>Pseudomonadati</taxon>
        <taxon>Pseudomonadota</taxon>
        <taxon>Betaproteobacteria</taxon>
        <taxon>Burkholderiales</taxon>
        <taxon>Sphaerotilaceae</taxon>
        <taxon>Caldimonas</taxon>
    </lineage>
</organism>